<evidence type="ECO:0000256" key="1">
    <source>
        <dbReference type="ARBA" id="ARBA00001933"/>
    </source>
</evidence>
<dbReference type="GO" id="GO:0005829">
    <property type="term" value="C:cytosol"/>
    <property type="evidence" value="ECO:0007669"/>
    <property type="project" value="TreeGrafter"/>
</dbReference>
<dbReference type="GO" id="GO:0008652">
    <property type="term" value="P:amino acid biosynthetic process"/>
    <property type="evidence" value="ECO:0007669"/>
    <property type="project" value="UniProtKB-ARBA"/>
</dbReference>
<dbReference type="PROSITE" id="PS00770">
    <property type="entry name" value="AA_TRANSFER_CLASS_4"/>
    <property type="match status" value="1"/>
</dbReference>
<dbReference type="FunFam" id="3.20.10.10:FF:000002">
    <property type="entry name" value="D-alanine aminotransferase"/>
    <property type="match status" value="1"/>
</dbReference>
<evidence type="ECO:0000313" key="7">
    <source>
        <dbReference type="Proteomes" id="UP000295371"/>
    </source>
</evidence>
<protein>
    <submittedName>
        <fullName evidence="6">Branched-chain amino acid aminotransferase</fullName>
    </submittedName>
</protein>
<sequence>MGAGTAEPIAVGAGAVQPIRRVRIRAWHDCGVAELNRPTIWIDGVLYADSDQALIPADDHGLVAGDGVFETCKIEPWGAFALGLHIQRLQHSAKTLGLPTPDESEVRAGVAAVLAVREFDYGRLRITWTGGVGPLSSGHAFGPPRLIVAASSASRASGPGRLATVPWTRNPDDPLSGIKTTSYAGNVRALAWAHDRGADEALFCNTRGEVCEASGSNIFLVFGDRVVTPTLAAGPLAGITRRCVIEQSGAEEADLSLAEAKKADEVFLTGSLRDVHPIVDWDGQLWEVGPVTSAVAKEFAARSAADPDPR</sequence>
<dbReference type="SUPFAM" id="SSF56752">
    <property type="entry name" value="D-aminoacid aminotransferase-like PLP-dependent enzymes"/>
    <property type="match status" value="1"/>
</dbReference>
<comment type="cofactor">
    <cofactor evidence="1 5">
        <name>pyridoxal 5'-phosphate</name>
        <dbReference type="ChEBI" id="CHEBI:597326"/>
    </cofactor>
</comment>
<evidence type="ECO:0000256" key="2">
    <source>
        <dbReference type="ARBA" id="ARBA00009320"/>
    </source>
</evidence>
<evidence type="ECO:0000313" key="6">
    <source>
        <dbReference type="EMBL" id="TDT33299.1"/>
    </source>
</evidence>
<dbReference type="InterPro" id="IPR018300">
    <property type="entry name" value="Aminotrans_IV_CS"/>
</dbReference>
<proteinExistence type="inferred from homology"/>
<dbReference type="Pfam" id="PF01063">
    <property type="entry name" value="Aminotran_4"/>
    <property type="match status" value="1"/>
</dbReference>
<dbReference type="InterPro" id="IPR036038">
    <property type="entry name" value="Aminotransferase-like"/>
</dbReference>
<keyword evidence="7" id="KW-1185">Reference proteome</keyword>
<name>A0A4R7JA87_9ACTN</name>
<keyword evidence="3 5" id="KW-0663">Pyridoxal phosphate</keyword>
<dbReference type="GO" id="GO:0046394">
    <property type="term" value="P:carboxylic acid biosynthetic process"/>
    <property type="evidence" value="ECO:0007669"/>
    <property type="project" value="UniProtKB-ARBA"/>
</dbReference>
<dbReference type="EMBL" id="SOAW01000001">
    <property type="protein sequence ID" value="TDT33299.1"/>
    <property type="molecule type" value="Genomic_DNA"/>
</dbReference>
<accession>A0A4R7JA87</accession>
<keyword evidence="6" id="KW-0808">Transferase</keyword>
<organism evidence="6 7">
    <name type="scientific">Naumannella halotolerans</name>
    <dbReference type="NCBI Taxonomy" id="993414"/>
    <lineage>
        <taxon>Bacteria</taxon>
        <taxon>Bacillati</taxon>
        <taxon>Actinomycetota</taxon>
        <taxon>Actinomycetes</taxon>
        <taxon>Propionibacteriales</taxon>
        <taxon>Propionibacteriaceae</taxon>
        <taxon>Naumannella</taxon>
    </lineage>
</organism>
<dbReference type="InterPro" id="IPR043131">
    <property type="entry name" value="BCAT-like_N"/>
</dbReference>
<comment type="similarity">
    <text evidence="2 4">Belongs to the class-IV pyridoxal-phosphate-dependent aminotransferase family.</text>
</comment>
<dbReference type="Gene3D" id="3.30.470.10">
    <property type="match status" value="1"/>
</dbReference>
<evidence type="ECO:0000256" key="3">
    <source>
        <dbReference type="ARBA" id="ARBA00022898"/>
    </source>
</evidence>
<evidence type="ECO:0000256" key="4">
    <source>
        <dbReference type="RuleBase" id="RU004106"/>
    </source>
</evidence>
<dbReference type="Gene3D" id="3.20.10.10">
    <property type="entry name" value="D-amino Acid Aminotransferase, subunit A, domain 2"/>
    <property type="match status" value="1"/>
</dbReference>
<comment type="caution">
    <text evidence="6">The sequence shown here is derived from an EMBL/GenBank/DDBJ whole genome shotgun (WGS) entry which is preliminary data.</text>
</comment>
<keyword evidence="6" id="KW-0032">Aminotransferase</keyword>
<evidence type="ECO:0000256" key="5">
    <source>
        <dbReference type="RuleBase" id="RU004516"/>
    </source>
</evidence>
<gene>
    <name evidence="6" type="ORF">CLV29_0909</name>
</gene>
<dbReference type="InterPro" id="IPR001544">
    <property type="entry name" value="Aminotrans_IV"/>
</dbReference>
<dbReference type="Proteomes" id="UP000295371">
    <property type="component" value="Unassembled WGS sequence"/>
</dbReference>
<dbReference type="AlphaFoldDB" id="A0A4R7JA87"/>
<dbReference type="GO" id="GO:0008483">
    <property type="term" value="F:transaminase activity"/>
    <property type="evidence" value="ECO:0007669"/>
    <property type="project" value="UniProtKB-KW"/>
</dbReference>
<dbReference type="InterPro" id="IPR043132">
    <property type="entry name" value="BCAT-like_C"/>
</dbReference>
<dbReference type="PANTHER" id="PTHR42743:SF11">
    <property type="entry name" value="AMINODEOXYCHORISMATE LYASE"/>
    <property type="match status" value="1"/>
</dbReference>
<dbReference type="PANTHER" id="PTHR42743">
    <property type="entry name" value="AMINO-ACID AMINOTRANSFERASE"/>
    <property type="match status" value="1"/>
</dbReference>
<reference evidence="6 7" key="1">
    <citation type="submission" date="2019-03" db="EMBL/GenBank/DDBJ databases">
        <title>Genomic Encyclopedia of Archaeal and Bacterial Type Strains, Phase II (KMG-II): from individual species to whole genera.</title>
        <authorList>
            <person name="Goeker M."/>
        </authorList>
    </citation>
    <scope>NUCLEOTIDE SEQUENCE [LARGE SCALE GENOMIC DNA]</scope>
    <source>
        <strain evidence="6 7">DSM 24323</strain>
    </source>
</reference>
<dbReference type="InterPro" id="IPR050571">
    <property type="entry name" value="Class-IV_PLP-Dep_Aminotrnsfr"/>
</dbReference>